<dbReference type="Proteomes" id="UP000005239">
    <property type="component" value="Unassembled WGS sequence"/>
</dbReference>
<name>A0A2A6BFE4_PRIPA</name>
<accession>A0A2A6BFE4</accession>
<gene>
    <name evidence="1" type="primary">WBGene00275457</name>
</gene>
<evidence type="ECO:0000313" key="2">
    <source>
        <dbReference type="Proteomes" id="UP000005239"/>
    </source>
</evidence>
<organism evidence="1 2">
    <name type="scientific">Pristionchus pacificus</name>
    <name type="common">Parasitic nematode worm</name>
    <dbReference type="NCBI Taxonomy" id="54126"/>
    <lineage>
        <taxon>Eukaryota</taxon>
        <taxon>Metazoa</taxon>
        <taxon>Ecdysozoa</taxon>
        <taxon>Nematoda</taxon>
        <taxon>Chromadorea</taxon>
        <taxon>Rhabditida</taxon>
        <taxon>Rhabditina</taxon>
        <taxon>Diplogasteromorpha</taxon>
        <taxon>Diplogasteroidea</taxon>
        <taxon>Neodiplogasteridae</taxon>
        <taxon>Pristionchus</taxon>
    </lineage>
</organism>
<evidence type="ECO:0000313" key="1">
    <source>
        <dbReference type="EnsemblMetazoa" id="PPA37088.1"/>
    </source>
</evidence>
<sequence length="207" mass="22778">MLLLVLALLQCWSYTFAHAPELERGAVSVKGRIVCDAKRGGGIRGLNYSDVILYMKRPVVDDAILSVRTGVDGSFALKANASMGLNGKQFYIYVMLWNIIGDAANCNLKDQKSIDSLSTLPDPLFKFEDVGIAMVKDKICEIQRGFPIPISSTLKYHTSTEEEGFVGPVDVKVFDFGDINIGEALVSCANAMFRTVKKQENEKSDNN</sequence>
<protein>
    <submittedName>
        <fullName evidence="1">Uncharacterized protein</fullName>
    </submittedName>
</protein>
<dbReference type="AlphaFoldDB" id="A0A2A6BFE4"/>
<reference evidence="1" key="2">
    <citation type="submission" date="2022-06" db="UniProtKB">
        <authorList>
            <consortium name="EnsemblMetazoa"/>
        </authorList>
    </citation>
    <scope>IDENTIFICATION</scope>
    <source>
        <strain evidence="1">PS312</strain>
    </source>
</reference>
<reference evidence="2" key="1">
    <citation type="journal article" date="2008" name="Nat. Genet.">
        <title>The Pristionchus pacificus genome provides a unique perspective on nematode lifestyle and parasitism.</title>
        <authorList>
            <person name="Dieterich C."/>
            <person name="Clifton S.W."/>
            <person name="Schuster L.N."/>
            <person name="Chinwalla A."/>
            <person name="Delehaunty K."/>
            <person name="Dinkelacker I."/>
            <person name="Fulton L."/>
            <person name="Fulton R."/>
            <person name="Godfrey J."/>
            <person name="Minx P."/>
            <person name="Mitreva M."/>
            <person name="Roeseler W."/>
            <person name="Tian H."/>
            <person name="Witte H."/>
            <person name="Yang S.P."/>
            <person name="Wilson R.K."/>
            <person name="Sommer R.J."/>
        </authorList>
    </citation>
    <scope>NUCLEOTIDE SEQUENCE [LARGE SCALE GENOMIC DNA]</scope>
    <source>
        <strain evidence="2">PS312</strain>
    </source>
</reference>
<keyword evidence="2" id="KW-1185">Reference proteome</keyword>
<accession>A0A8R1UU40</accession>
<dbReference type="EnsemblMetazoa" id="PPA37088.1">
    <property type="protein sequence ID" value="PPA37088.1"/>
    <property type="gene ID" value="WBGene00275457"/>
</dbReference>
<proteinExistence type="predicted"/>